<evidence type="ECO:0000313" key="1">
    <source>
        <dbReference type="EMBL" id="GLR63043.1"/>
    </source>
</evidence>
<organism evidence="1 2">
    <name type="scientific">Marinospirillum insulare</name>
    <dbReference type="NCBI Taxonomy" id="217169"/>
    <lineage>
        <taxon>Bacteria</taxon>
        <taxon>Pseudomonadati</taxon>
        <taxon>Pseudomonadota</taxon>
        <taxon>Gammaproteobacteria</taxon>
        <taxon>Oceanospirillales</taxon>
        <taxon>Oceanospirillaceae</taxon>
        <taxon>Marinospirillum</taxon>
    </lineage>
</organism>
<dbReference type="EMBL" id="BSOR01000008">
    <property type="protein sequence ID" value="GLR63043.1"/>
    <property type="molecule type" value="Genomic_DNA"/>
</dbReference>
<dbReference type="RefSeq" id="WP_027850644.1">
    <property type="nucleotide sequence ID" value="NZ_BSOR01000008.1"/>
</dbReference>
<name>A0ABQ5ZVJ1_9GAMM</name>
<gene>
    <name evidence="1" type="ORF">GCM10007878_04780</name>
</gene>
<comment type="caution">
    <text evidence="1">The sequence shown here is derived from an EMBL/GenBank/DDBJ whole genome shotgun (WGS) entry which is preliminary data.</text>
</comment>
<sequence>MSIPDYTSEEFANLVASQTFCGKNAWLRLMSWLEVDKSFQGFMQDWNSKIAPYYHQENIVAAELPNINKFLVVHFESIYSAQFILRLYQLANNDIKKWIFTSLNSEQQEVLYFWDLDSKADAAKGYIADNWLSSIDNTDLNINKTPLYTSINSEIFATIGKISNLAQKRIR</sequence>
<dbReference type="Proteomes" id="UP001156682">
    <property type="component" value="Unassembled WGS sequence"/>
</dbReference>
<proteinExistence type="predicted"/>
<keyword evidence="2" id="KW-1185">Reference proteome</keyword>
<evidence type="ECO:0000313" key="2">
    <source>
        <dbReference type="Proteomes" id="UP001156682"/>
    </source>
</evidence>
<accession>A0ABQ5ZVJ1</accession>
<protein>
    <submittedName>
        <fullName evidence="1">Uncharacterized protein</fullName>
    </submittedName>
</protein>
<reference evidence="2" key="1">
    <citation type="journal article" date="2019" name="Int. J. Syst. Evol. Microbiol.">
        <title>The Global Catalogue of Microorganisms (GCM) 10K type strain sequencing project: providing services to taxonomists for standard genome sequencing and annotation.</title>
        <authorList>
            <consortium name="The Broad Institute Genomics Platform"/>
            <consortium name="The Broad Institute Genome Sequencing Center for Infectious Disease"/>
            <person name="Wu L."/>
            <person name="Ma J."/>
        </authorList>
    </citation>
    <scope>NUCLEOTIDE SEQUENCE [LARGE SCALE GENOMIC DNA]</scope>
    <source>
        <strain evidence="2">NBRC 100033</strain>
    </source>
</reference>